<dbReference type="InterPro" id="IPR011639">
    <property type="entry name" value="MethylTrfase_TaqI-like_dom"/>
</dbReference>
<sequence>MAEDRLAMVEVLAWVRGVTSHSPALKPIVGINDSENRQLARLGALLSERLADDVPSDLVVALTADGPIKAPADALNAFEKLIEEDAVVHLAELYAAIVKPANRRALGTFFTPRDSAKAIVDGYAGRHAAPEAVVDVGAGVGIFSEIARARWPSASIHAIDINPLTLGLQAVAAAGHPEWNVHLELADYRSWLASNSPTKPTLYLGNPPYTRWQLIESGARADLLESAGGIVGSRANLSTLFLGMTLNKLRPEDSIAMIIPAGWMRADYGKTLRSHLRAADRRQISLRLADSWRFEQAIVDAVLVEVGPEVAAVRPIEVSDWSGSEQLTVDRSEGEAAFPAPGRQHLSTPSRSSMEARLGGLARVTRGTASGANLFFVKSAADWDALGIPVQFRRALARRLRPGTGSSPLLEAAELLVLDDYERGTDVNVDAWIATGEDEGTHELHLCAKRKRWFDLSAEVKTPDVIISALARDSFHVLLNADRLAITNNLFGLYWKPNVDQETKGQIVVWLRSGSGQVALRASSSVEANGLHRLSPRAVVEIEISVSSQTTGGLGVGAAEIVAIGTVRSE</sequence>
<dbReference type="InterPro" id="IPR050953">
    <property type="entry name" value="N4_N6_ade-DNA_methylase"/>
</dbReference>
<evidence type="ECO:0000256" key="2">
    <source>
        <dbReference type="ARBA" id="ARBA00011900"/>
    </source>
</evidence>
<dbReference type="InterPro" id="IPR054520">
    <property type="entry name" value="M_Eco57I_C"/>
</dbReference>
<comment type="catalytic activity">
    <reaction evidence="6">
        <text>a 2'-deoxyadenosine in DNA + S-adenosyl-L-methionine = an N(6)-methyl-2'-deoxyadenosine in DNA + S-adenosyl-L-homocysteine + H(+)</text>
        <dbReference type="Rhea" id="RHEA:15197"/>
        <dbReference type="Rhea" id="RHEA-COMP:12418"/>
        <dbReference type="Rhea" id="RHEA-COMP:12419"/>
        <dbReference type="ChEBI" id="CHEBI:15378"/>
        <dbReference type="ChEBI" id="CHEBI:57856"/>
        <dbReference type="ChEBI" id="CHEBI:59789"/>
        <dbReference type="ChEBI" id="CHEBI:90615"/>
        <dbReference type="ChEBI" id="CHEBI:90616"/>
        <dbReference type="EC" id="2.1.1.72"/>
    </reaction>
</comment>
<evidence type="ECO:0000313" key="9">
    <source>
        <dbReference type="EMBL" id="MET4580992.1"/>
    </source>
</evidence>
<organism evidence="9 10">
    <name type="scientific">Conyzicola nivalis</name>
    <dbReference type="NCBI Taxonomy" id="1477021"/>
    <lineage>
        <taxon>Bacteria</taxon>
        <taxon>Bacillati</taxon>
        <taxon>Actinomycetota</taxon>
        <taxon>Actinomycetes</taxon>
        <taxon>Micrococcales</taxon>
        <taxon>Microbacteriaceae</taxon>
        <taxon>Conyzicola</taxon>
    </lineage>
</organism>
<keyword evidence="3 9" id="KW-0489">Methyltransferase</keyword>
<dbReference type="Pfam" id="PF22837">
    <property type="entry name" value="M_Eco57I_C"/>
    <property type="match status" value="1"/>
</dbReference>
<dbReference type="Gene3D" id="3.40.50.150">
    <property type="entry name" value="Vaccinia Virus protein VP39"/>
    <property type="match status" value="1"/>
</dbReference>
<evidence type="ECO:0000256" key="5">
    <source>
        <dbReference type="ARBA" id="ARBA00022691"/>
    </source>
</evidence>
<proteinExistence type="inferred from homology"/>
<gene>
    <name evidence="9" type="ORF">ABIE21_000482</name>
</gene>
<evidence type="ECO:0000256" key="1">
    <source>
        <dbReference type="ARBA" id="ARBA00006594"/>
    </source>
</evidence>
<dbReference type="SUPFAM" id="SSF53335">
    <property type="entry name" value="S-adenosyl-L-methionine-dependent methyltransferases"/>
    <property type="match status" value="1"/>
</dbReference>
<evidence type="ECO:0000313" key="10">
    <source>
        <dbReference type="Proteomes" id="UP001549257"/>
    </source>
</evidence>
<keyword evidence="5" id="KW-0949">S-adenosyl-L-methionine</keyword>
<evidence type="ECO:0000256" key="3">
    <source>
        <dbReference type="ARBA" id="ARBA00022603"/>
    </source>
</evidence>
<evidence type="ECO:0000256" key="4">
    <source>
        <dbReference type="ARBA" id="ARBA00022679"/>
    </source>
</evidence>
<feature type="domain" description="Type II methyltransferase M.TaqI-like" evidence="7">
    <location>
        <begin position="205"/>
        <end position="275"/>
    </location>
</feature>
<dbReference type="PANTHER" id="PTHR33841">
    <property type="entry name" value="DNA METHYLTRANSFERASE YEEA-RELATED"/>
    <property type="match status" value="1"/>
</dbReference>
<name>A0ABV2QKE8_9MICO</name>
<feature type="domain" description="Type II methyltransferase M.Eco57I C-terminal" evidence="8">
    <location>
        <begin position="357"/>
        <end position="502"/>
    </location>
</feature>
<dbReference type="GO" id="GO:0032259">
    <property type="term" value="P:methylation"/>
    <property type="evidence" value="ECO:0007669"/>
    <property type="project" value="UniProtKB-KW"/>
</dbReference>
<dbReference type="Pfam" id="PF07669">
    <property type="entry name" value="Eco57I"/>
    <property type="match status" value="1"/>
</dbReference>
<evidence type="ECO:0000256" key="6">
    <source>
        <dbReference type="ARBA" id="ARBA00047942"/>
    </source>
</evidence>
<comment type="caution">
    <text evidence="9">The sequence shown here is derived from an EMBL/GenBank/DDBJ whole genome shotgun (WGS) entry which is preliminary data.</text>
</comment>
<protein>
    <recommendedName>
        <fullName evidence="2">site-specific DNA-methyltransferase (adenine-specific)</fullName>
        <ecNumber evidence="2">2.1.1.72</ecNumber>
    </recommendedName>
</protein>
<reference evidence="9 10" key="1">
    <citation type="submission" date="2024-06" db="EMBL/GenBank/DDBJ databases">
        <title>Sorghum-associated microbial communities from plants grown in Nebraska, USA.</title>
        <authorList>
            <person name="Schachtman D."/>
        </authorList>
    </citation>
    <scope>NUCLEOTIDE SEQUENCE [LARGE SCALE GENOMIC DNA]</scope>
    <source>
        <strain evidence="9 10">2857</strain>
    </source>
</reference>
<dbReference type="PRINTS" id="PR00507">
    <property type="entry name" value="N12N6MTFRASE"/>
</dbReference>
<keyword evidence="4" id="KW-0808">Transferase</keyword>
<dbReference type="PANTHER" id="PTHR33841:SF5">
    <property type="entry name" value="DNA METHYLASE (MODIFICATION METHYLASE) (METHYLTRANSFERASE)-RELATED"/>
    <property type="match status" value="1"/>
</dbReference>
<dbReference type="CDD" id="cd02440">
    <property type="entry name" value="AdoMet_MTases"/>
    <property type="match status" value="1"/>
</dbReference>
<dbReference type="RefSeq" id="WP_354023192.1">
    <property type="nucleotide sequence ID" value="NZ_JBEPSJ010000001.1"/>
</dbReference>
<dbReference type="EC" id="2.1.1.72" evidence="2"/>
<keyword evidence="10" id="KW-1185">Reference proteome</keyword>
<accession>A0ABV2QKE8</accession>
<dbReference type="EMBL" id="JBEPSJ010000001">
    <property type="protein sequence ID" value="MET4580992.1"/>
    <property type="molecule type" value="Genomic_DNA"/>
</dbReference>
<dbReference type="InterPro" id="IPR029063">
    <property type="entry name" value="SAM-dependent_MTases_sf"/>
</dbReference>
<dbReference type="GO" id="GO:0008168">
    <property type="term" value="F:methyltransferase activity"/>
    <property type="evidence" value="ECO:0007669"/>
    <property type="project" value="UniProtKB-KW"/>
</dbReference>
<comment type="similarity">
    <text evidence="1">Belongs to the N(4)/N(6)-methyltransferase family.</text>
</comment>
<evidence type="ECO:0000259" key="7">
    <source>
        <dbReference type="Pfam" id="PF07669"/>
    </source>
</evidence>
<dbReference type="Proteomes" id="UP001549257">
    <property type="component" value="Unassembled WGS sequence"/>
</dbReference>
<evidence type="ECO:0000259" key="8">
    <source>
        <dbReference type="Pfam" id="PF22837"/>
    </source>
</evidence>